<dbReference type="GO" id="GO:0016491">
    <property type="term" value="F:oxidoreductase activity"/>
    <property type="evidence" value="ECO:0007669"/>
    <property type="project" value="UniProtKB-KW"/>
</dbReference>
<evidence type="ECO:0000313" key="7">
    <source>
        <dbReference type="EMBL" id="CDJ60147.1"/>
    </source>
</evidence>
<dbReference type="InterPro" id="IPR020904">
    <property type="entry name" value="Sc_DH/Rdtase_CS"/>
</dbReference>
<dbReference type="PROSITE" id="PS00061">
    <property type="entry name" value="ADH_SHORT"/>
    <property type="match status" value="1"/>
</dbReference>
<gene>
    <name evidence="7" type="ORF">EMWEY_00027920</name>
</gene>
<evidence type="ECO:0000256" key="3">
    <source>
        <dbReference type="ARBA" id="ARBA00023002"/>
    </source>
</evidence>
<dbReference type="InterPro" id="IPR036291">
    <property type="entry name" value="NAD(P)-bd_dom_sf"/>
</dbReference>
<dbReference type="PRINTS" id="PR00080">
    <property type="entry name" value="SDRFAMILY"/>
</dbReference>
<evidence type="ECO:0000259" key="6">
    <source>
        <dbReference type="SMART" id="SM00822"/>
    </source>
</evidence>
<dbReference type="VEuPathDB" id="ToxoDB:EMWEY_00027920"/>
<dbReference type="OrthoDB" id="1274115at2759"/>
<dbReference type="PANTHER" id="PTHR43391">
    <property type="entry name" value="RETINOL DEHYDROGENASE-RELATED"/>
    <property type="match status" value="1"/>
</dbReference>
<dbReference type="RefSeq" id="XP_013336792.1">
    <property type="nucleotide sequence ID" value="XM_013481338.1"/>
</dbReference>
<keyword evidence="2" id="KW-0521">NADP</keyword>
<dbReference type="GO" id="GO:0005829">
    <property type="term" value="C:cytosol"/>
    <property type="evidence" value="ECO:0007669"/>
    <property type="project" value="TreeGrafter"/>
</dbReference>
<evidence type="ECO:0000256" key="2">
    <source>
        <dbReference type="ARBA" id="ARBA00022857"/>
    </source>
</evidence>
<keyword evidence="3" id="KW-0560">Oxidoreductase</keyword>
<feature type="region of interest" description="Disordered" evidence="5">
    <location>
        <begin position="235"/>
        <end position="272"/>
    </location>
</feature>
<dbReference type="Proteomes" id="UP000030763">
    <property type="component" value="Unassembled WGS sequence"/>
</dbReference>
<dbReference type="Gene3D" id="3.40.50.720">
    <property type="entry name" value="NAD(P)-binding Rossmann-like Domain"/>
    <property type="match status" value="1"/>
</dbReference>
<sequence length="327" mass="35562">MGNSAPGLALRTDKYMPKSVVVITGATRGIGKGLALRYAQRGASLVLAARSKECLEETKRECVQLGAAGCLVVPTDVTNEQACKYLIKAAVEAFNRIDVLILNAGVSAHFPFSEFADMNIFRRLFDVNFFGYVHCTKHALPHLKRSKGLIVVISSVSGEIGLPLRSAYCSSKFAVTGFFEALRMELEGQVDVTICCPPSVRTEMRRYQLLPECKALDGADVYLKGGKDISNTSETANTAEAAAAETSEGGAQADANEPTADNATEYAEDSNKTDRRMPVDVCVDYILKAADKRARKVMFPLYSYLAVYIRPLLPGIVDPFIKRAAKL</sequence>
<dbReference type="GeneID" id="25336778"/>
<reference evidence="7" key="1">
    <citation type="submission" date="2013-10" db="EMBL/GenBank/DDBJ databases">
        <title>Genomic analysis of the causative agents of coccidiosis in chickens.</title>
        <authorList>
            <person name="Reid A.J."/>
            <person name="Blake D."/>
            <person name="Billington K."/>
            <person name="Browne H."/>
            <person name="Dunn M."/>
            <person name="Hung S."/>
            <person name="Kawahara F."/>
            <person name="Miranda-Saavedra D."/>
            <person name="Mourier T."/>
            <person name="Nagra H."/>
            <person name="Otto T.D."/>
            <person name="Rawlings N."/>
            <person name="Sanchez A."/>
            <person name="Sanders M."/>
            <person name="Subramaniam C."/>
            <person name="Tay Y."/>
            <person name="Dear P."/>
            <person name="Doerig C."/>
            <person name="Gruber A."/>
            <person name="Parkinson J."/>
            <person name="Shirley M."/>
            <person name="Wan K.L."/>
            <person name="Berriman M."/>
            <person name="Tomley F."/>
            <person name="Pain A."/>
        </authorList>
    </citation>
    <scope>NUCLEOTIDE SEQUENCE [LARGE SCALE GENOMIC DNA]</scope>
    <source>
        <strain evidence="7">Weybridge</strain>
    </source>
</reference>
<comment type="similarity">
    <text evidence="1 4">Belongs to the short-chain dehydrogenases/reductases (SDR) family.</text>
</comment>
<accession>U6M7G5</accession>
<evidence type="ECO:0000256" key="4">
    <source>
        <dbReference type="RuleBase" id="RU000363"/>
    </source>
</evidence>
<feature type="domain" description="Ketoreductase" evidence="6">
    <location>
        <begin position="19"/>
        <end position="203"/>
    </location>
</feature>
<dbReference type="InterPro" id="IPR057326">
    <property type="entry name" value="KR_dom"/>
</dbReference>
<dbReference type="Pfam" id="PF00106">
    <property type="entry name" value="adh_short"/>
    <property type="match status" value="1"/>
</dbReference>
<protein>
    <recommendedName>
        <fullName evidence="6">Ketoreductase domain-containing protein</fullName>
    </recommendedName>
</protein>
<dbReference type="NCBIfam" id="NF004825">
    <property type="entry name" value="PRK06181.1"/>
    <property type="match status" value="1"/>
</dbReference>
<evidence type="ECO:0000313" key="8">
    <source>
        <dbReference type="Proteomes" id="UP000030763"/>
    </source>
</evidence>
<dbReference type="PRINTS" id="PR00081">
    <property type="entry name" value="GDHRDH"/>
</dbReference>
<evidence type="ECO:0000256" key="1">
    <source>
        <dbReference type="ARBA" id="ARBA00006484"/>
    </source>
</evidence>
<dbReference type="InterPro" id="IPR002347">
    <property type="entry name" value="SDR_fam"/>
</dbReference>
<dbReference type="SUPFAM" id="SSF51735">
    <property type="entry name" value="NAD(P)-binding Rossmann-fold domains"/>
    <property type="match status" value="1"/>
</dbReference>
<name>U6M7G5_EIMMA</name>
<dbReference type="SMART" id="SM00822">
    <property type="entry name" value="PKS_KR"/>
    <property type="match status" value="1"/>
</dbReference>
<dbReference type="PANTHER" id="PTHR43391:SF14">
    <property type="entry name" value="DEHYDROGENASE_REDUCTASE SDR FAMILY PROTEIN 7-LIKE"/>
    <property type="match status" value="1"/>
</dbReference>
<dbReference type="AlphaFoldDB" id="U6M7G5"/>
<dbReference type="EMBL" id="HG721384">
    <property type="protein sequence ID" value="CDJ60147.1"/>
    <property type="molecule type" value="Genomic_DNA"/>
</dbReference>
<proteinExistence type="inferred from homology"/>
<feature type="compositionally biased region" description="Low complexity" evidence="5">
    <location>
        <begin position="235"/>
        <end position="251"/>
    </location>
</feature>
<evidence type="ECO:0000256" key="5">
    <source>
        <dbReference type="SAM" id="MobiDB-lite"/>
    </source>
</evidence>
<keyword evidence="8" id="KW-1185">Reference proteome</keyword>
<reference evidence="7" key="2">
    <citation type="submission" date="2013-10" db="EMBL/GenBank/DDBJ databases">
        <authorList>
            <person name="Aslett M."/>
        </authorList>
    </citation>
    <scope>NUCLEOTIDE SEQUENCE [LARGE SCALE GENOMIC DNA]</scope>
    <source>
        <strain evidence="7">Weybridge</strain>
    </source>
</reference>
<organism evidence="7 8">
    <name type="scientific">Eimeria maxima</name>
    <name type="common">Coccidian parasite</name>
    <dbReference type="NCBI Taxonomy" id="5804"/>
    <lineage>
        <taxon>Eukaryota</taxon>
        <taxon>Sar</taxon>
        <taxon>Alveolata</taxon>
        <taxon>Apicomplexa</taxon>
        <taxon>Conoidasida</taxon>
        <taxon>Coccidia</taxon>
        <taxon>Eucoccidiorida</taxon>
        <taxon>Eimeriorina</taxon>
        <taxon>Eimeriidae</taxon>
        <taxon>Eimeria</taxon>
    </lineage>
</organism>
<dbReference type="OMA" id="IMDINFY"/>